<keyword evidence="15 17" id="KW-0472">Membrane</keyword>
<keyword evidence="12 17" id="KW-0520">NAD</keyword>
<evidence type="ECO:0000259" key="18">
    <source>
        <dbReference type="Pfam" id="PF00361"/>
    </source>
</evidence>
<protein>
    <recommendedName>
        <fullName evidence="5 17">NADH-ubiquinone oxidoreductase chain 4</fullName>
        <ecNumber evidence="4 17">7.1.1.2</ecNumber>
    </recommendedName>
</protein>
<comment type="similarity">
    <text evidence="3 17">Belongs to the complex I subunit 4 family.</text>
</comment>
<dbReference type="PRINTS" id="PR01437">
    <property type="entry name" value="NUOXDRDTASE4"/>
</dbReference>
<gene>
    <name evidence="20" type="primary">ND4</name>
</gene>
<dbReference type="PANTHER" id="PTHR43507:SF20">
    <property type="entry name" value="NADH-UBIQUINONE OXIDOREDUCTASE CHAIN 4"/>
    <property type="match status" value="1"/>
</dbReference>
<feature type="transmembrane region" description="Helical" evidence="17">
    <location>
        <begin position="422"/>
        <end position="444"/>
    </location>
</feature>
<evidence type="ECO:0000256" key="12">
    <source>
        <dbReference type="ARBA" id="ARBA00023027"/>
    </source>
</evidence>
<evidence type="ECO:0000256" key="15">
    <source>
        <dbReference type="ARBA" id="ARBA00023136"/>
    </source>
</evidence>
<dbReference type="GO" id="GO:0048039">
    <property type="term" value="F:ubiquinone binding"/>
    <property type="evidence" value="ECO:0007669"/>
    <property type="project" value="TreeGrafter"/>
</dbReference>
<dbReference type="PANTHER" id="PTHR43507">
    <property type="entry name" value="NADH-UBIQUINONE OXIDOREDUCTASE CHAIN 4"/>
    <property type="match status" value="1"/>
</dbReference>
<comment type="function">
    <text evidence="1">Core subunit of the mitochondrial membrane respiratory chain NADH dehydrogenase (Complex I) that is believed to belong to the minimal assembly required for catalysis. Complex I functions in the transfer of electrons from NADH to the respiratory chain. The immediate electron acceptor for the enzyme is believed to be ubiquinone.</text>
</comment>
<dbReference type="RefSeq" id="YP_009106924.1">
    <property type="nucleotide sequence ID" value="NC_025551.1"/>
</dbReference>
<proteinExistence type="inferred from homology"/>
<feature type="transmembrane region" description="Helical" evidence="17">
    <location>
        <begin position="216"/>
        <end position="236"/>
    </location>
</feature>
<dbReference type="GO" id="GO:0015990">
    <property type="term" value="P:electron transport coupled proton transport"/>
    <property type="evidence" value="ECO:0007669"/>
    <property type="project" value="TreeGrafter"/>
</dbReference>
<feature type="transmembrane region" description="Helical" evidence="17">
    <location>
        <begin position="273"/>
        <end position="292"/>
    </location>
</feature>
<feature type="transmembrane region" description="Helical" evidence="17">
    <location>
        <begin position="182"/>
        <end position="204"/>
    </location>
</feature>
<evidence type="ECO:0000256" key="13">
    <source>
        <dbReference type="ARBA" id="ARBA00023075"/>
    </source>
</evidence>
<keyword evidence="9" id="KW-1278">Translocase</keyword>
<evidence type="ECO:0000256" key="5">
    <source>
        <dbReference type="ARBA" id="ARBA00021006"/>
    </source>
</evidence>
<evidence type="ECO:0000256" key="9">
    <source>
        <dbReference type="ARBA" id="ARBA00022967"/>
    </source>
</evidence>
<dbReference type="GeneID" id="22161454"/>
<feature type="transmembrane region" description="Helical" evidence="17">
    <location>
        <begin position="338"/>
        <end position="357"/>
    </location>
</feature>
<evidence type="ECO:0000313" key="20">
    <source>
        <dbReference type="EMBL" id="AIT96653.1"/>
    </source>
</evidence>
<dbReference type="GO" id="GO:0003954">
    <property type="term" value="F:NADH dehydrogenase activity"/>
    <property type="evidence" value="ECO:0007669"/>
    <property type="project" value="TreeGrafter"/>
</dbReference>
<evidence type="ECO:0000259" key="19">
    <source>
        <dbReference type="Pfam" id="PF01059"/>
    </source>
</evidence>
<organism evidence="20">
    <name type="scientific">Hamadryas epinome</name>
    <name type="common">Epinome cracker butterfly</name>
    <dbReference type="NCBI Taxonomy" id="1324347"/>
    <lineage>
        <taxon>Eukaryota</taxon>
        <taxon>Metazoa</taxon>
        <taxon>Ecdysozoa</taxon>
        <taxon>Arthropoda</taxon>
        <taxon>Hexapoda</taxon>
        <taxon>Insecta</taxon>
        <taxon>Pterygota</taxon>
        <taxon>Neoptera</taxon>
        <taxon>Endopterygota</taxon>
        <taxon>Lepidoptera</taxon>
        <taxon>Glossata</taxon>
        <taxon>Ditrysia</taxon>
        <taxon>Papilionoidea</taxon>
        <taxon>Nymphalidae</taxon>
        <taxon>Biblidinae</taxon>
        <taxon>Ageroniini</taxon>
        <taxon>Hamadryas</taxon>
    </lineage>
</organism>
<evidence type="ECO:0000256" key="14">
    <source>
        <dbReference type="ARBA" id="ARBA00023128"/>
    </source>
</evidence>
<evidence type="ECO:0000256" key="7">
    <source>
        <dbReference type="ARBA" id="ARBA00022660"/>
    </source>
</evidence>
<feature type="transmembrane region" description="Helical" evidence="17">
    <location>
        <begin position="143"/>
        <end position="162"/>
    </location>
</feature>
<keyword evidence="13 17" id="KW-0830">Ubiquinone</keyword>
<feature type="domain" description="NADH:ubiquinone oxidoreductase chain 4 N-terminal" evidence="19">
    <location>
        <begin position="1"/>
        <end position="103"/>
    </location>
</feature>
<feature type="transmembrane region" description="Helical" evidence="17">
    <location>
        <begin position="87"/>
        <end position="104"/>
    </location>
</feature>
<dbReference type="GO" id="GO:0042773">
    <property type="term" value="P:ATP synthesis coupled electron transport"/>
    <property type="evidence" value="ECO:0007669"/>
    <property type="project" value="InterPro"/>
</dbReference>
<keyword evidence="8 17" id="KW-0812">Transmembrane</keyword>
<evidence type="ECO:0000256" key="16">
    <source>
        <dbReference type="ARBA" id="ARBA00049551"/>
    </source>
</evidence>
<feature type="transmembrane region" description="Helical" evidence="17">
    <location>
        <begin position="377"/>
        <end position="401"/>
    </location>
</feature>
<evidence type="ECO:0000256" key="6">
    <source>
        <dbReference type="ARBA" id="ARBA00022448"/>
    </source>
</evidence>
<evidence type="ECO:0000256" key="1">
    <source>
        <dbReference type="ARBA" id="ARBA00003257"/>
    </source>
</evidence>
<feature type="transmembrane region" description="Helical" evidence="17">
    <location>
        <begin position="110"/>
        <end position="131"/>
    </location>
</feature>
<evidence type="ECO:0000256" key="11">
    <source>
        <dbReference type="ARBA" id="ARBA00022989"/>
    </source>
</evidence>
<dbReference type="AlphaFoldDB" id="A0A0U1XK21"/>
<geneLocation type="mitochondrion" evidence="20"/>
<comment type="catalytic activity">
    <reaction evidence="16 17">
        <text>a ubiquinone + NADH + 5 H(+)(in) = a ubiquinol + NAD(+) + 4 H(+)(out)</text>
        <dbReference type="Rhea" id="RHEA:29091"/>
        <dbReference type="Rhea" id="RHEA-COMP:9565"/>
        <dbReference type="Rhea" id="RHEA-COMP:9566"/>
        <dbReference type="ChEBI" id="CHEBI:15378"/>
        <dbReference type="ChEBI" id="CHEBI:16389"/>
        <dbReference type="ChEBI" id="CHEBI:17976"/>
        <dbReference type="ChEBI" id="CHEBI:57540"/>
        <dbReference type="ChEBI" id="CHEBI:57945"/>
        <dbReference type="EC" id="7.1.1.2"/>
    </reaction>
</comment>
<dbReference type="Pfam" id="PF01059">
    <property type="entry name" value="Oxidored_q5_N"/>
    <property type="match status" value="1"/>
</dbReference>
<comment type="subcellular location">
    <subcellularLocation>
        <location evidence="2 17">Mitochondrion membrane</location>
        <topology evidence="2 17">Multi-pass membrane protein</topology>
    </subcellularLocation>
</comment>
<dbReference type="EC" id="7.1.1.2" evidence="4 17"/>
<feature type="transmembrane region" description="Helical" evidence="17">
    <location>
        <begin position="298"/>
        <end position="317"/>
    </location>
</feature>
<dbReference type="GO" id="GO:0008137">
    <property type="term" value="F:NADH dehydrogenase (ubiquinone) activity"/>
    <property type="evidence" value="ECO:0007669"/>
    <property type="project" value="UniProtKB-UniRule"/>
</dbReference>
<feature type="domain" description="NADH:quinone oxidoreductase/Mrp antiporter transmembrane" evidence="18">
    <location>
        <begin position="107"/>
        <end position="389"/>
    </location>
</feature>
<evidence type="ECO:0000256" key="8">
    <source>
        <dbReference type="ARBA" id="ARBA00022692"/>
    </source>
</evidence>
<evidence type="ECO:0000256" key="10">
    <source>
        <dbReference type="ARBA" id="ARBA00022982"/>
    </source>
</evidence>
<dbReference type="EMBL" id="KM378244">
    <property type="protein sequence ID" value="AIT96653.1"/>
    <property type="molecule type" value="Genomic_DNA"/>
</dbReference>
<feature type="transmembrane region" description="Helical" evidence="17">
    <location>
        <begin position="248"/>
        <end position="266"/>
    </location>
</feature>
<reference evidence="20" key="1">
    <citation type="journal article" date="2014" name="Mitochondrial DNA">
        <title>Shotgun assembly of the complete mitochondrial genome of the neotropical cracker butterfly Hamadryas epinome.</title>
        <authorList>
            <person name="Cally S."/>
            <person name="Lhuillier E."/>
            <person name="Iribar A."/>
            <person name="Garzon-Orduna I."/>
            <person name="Coissac E."/>
            <person name="Murienne J."/>
        </authorList>
    </citation>
    <scope>NUCLEOTIDE SEQUENCE</scope>
</reference>
<keyword evidence="11 17" id="KW-1133">Transmembrane helix</keyword>
<accession>A0A0U1XK21</accession>
<keyword evidence="6 17" id="KW-0813">Transport</keyword>
<dbReference type="Pfam" id="PF00361">
    <property type="entry name" value="Proton_antipo_M"/>
    <property type="match status" value="1"/>
</dbReference>
<dbReference type="InterPro" id="IPR001750">
    <property type="entry name" value="ND/Mrp_TM"/>
</dbReference>
<dbReference type="GO" id="GO:0031966">
    <property type="term" value="C:mitochondrial membrane"/>
    <property type="evidence" value="ECO:0007669"/>
    <property type="project" value="UniProtKB-SubCell"/>
</dbReference>
<keyword evidence="14 17" id="KW-0496">Mitochondrion</keyword>
<sequence>MLKFFMMMMFMIPLCFMNNMFWMVQMMLMMMMMMFMNLSINIMNFSNLSYMLGCDIISYGLILLSIWISFLMIMASESLFKNKYYDNFFLFNIIMLLIMLYLTFSVMNMFMFYLFFESSLIPTLLLIIGWGYQPERLQAGMYLLFYTLFVSLPLLMGIFYIYNNKNCLMMYFLKFYNLNLLLLYLSMVMAFLVKMPMYFVHLWLPKAHVEAPISGSMILAAIMLKMGGYGLLRVLIIMQEISMKMNLIWMVISLVGGLYISLKCFCQIDMKSLIAYSSVAHMSIVIGGILTMNYWGFMGAYILMIGHGLCSSGMFCLSNINYERLNSRSLFLNKGMMNFMPSMSLWWFLFMSSNMAAPPSLNLMGEISLINSLVSWSWLSMLTLMGVSFFSAGYSLYLYSYTQHGKFNLAIYSFYSGVSREYLLLMLHWLPLNMLILKIDYLMIWF</sequence>
<dbReference type="CTD" id="4538"/>
<keyword evidence="10 17" id="KW-0249">Electron transport</keyword>
<keyword evidence="7 17" id="KW-0679">Respiratory chain</keyword>
<feature type="transmembrane region" description="Helical" evidence="17">
    <location>
        <begin position="61"/>
        <end position="80"/>
    </location>
</feature>
<evidence type="ECO:0000256" key="4">
    <source>
        <dbReference type="ARBA" id="ARBA00012944"/>
    </source>
</evidence>
<evidence type="ECO:0000256" key="2">
    <source>
        <dbReference type="ARBA" id="ARBA00004225"/>
    </source>
</evidence>
<name>A0A0U1XK21_HAMEP</name>
<dbReference type="InterPro" id="IPR000260">
    <property type="entry name" value="NADH4_N"/>
</dbReference>
<evidence type="ECO:0000256" key="17">
    <source>
        <dbReference type="RuleBase" id="RU003297"/>
    </source>
</evidence>
<evidence type="ECO:0000256" key="3">
    <source>
        <dbReference type="ARBA" id="ARBA00009025"/>
    </source>
</evidence>
<dbReference type="InterPro" id="IPR003918">
    <property type="entry name" value="NADH_UbQ_OxRdtase"/>
</dbReference>
<comment type="function">
    <text evidence="17">Core subunit of the mitochondrial membrane respiratory chain NADH dehydrogenase (Complex I) which catalyzes electron transfer from NADH through the respiratory chain, using ubiquinone as an electron acceptor. Essential for the catalytic activity and assembly of complex I.</text>
</comment>